<dbReference type="AlphaFoldDB" id="A0A0S4INV0"/>
<proteinExistence type="predicted"/>
<keyword evidence="3" id="KW-1185">Reference proteome</keyword>
<feature type="compositionally biased region" description="Low complexity" evidence="1">
    <location>
        <begin position="95"/>
        <end position="104"/>
    </location>
</feature>
<gene>
    <name evidence="2" type="ORF">BSAL_57695</name>
</gene>
<accession>A0A0S4INV0</accession>
<dbReference type="EMBL" id="CYKH01000219">
    <property type="protein sequence ID" value="CUE95955.1"/>
    <property type="molecule type" value="Genomic_DNA"/>
</dbReference>
<feature type="compositionally biased region" description="Polar residues" evidence="1">
    <location>
        <begin position="137"/>
        <end position="148"/>
    </location>
</feature>
<evidence type="ECO:0000256" key="1">
    <source>
        <dbReference type="SAM" id="MobiDB-lite"/>
    </source>
</evidence>
<dbReference type="Pfam" id="PF07004">
    <property type="entry name" value="SHIPPO-rpt"/>
    <property type="match status" value="3"/>
</dbReference>
<feature type="compositionally biased region" description="Polar residues" evidence="1">
    <location>
        <begin position="378"/>
        <end position="395"/>
    </location>
</feature>
<organism evidence="2 3">
    <name type="scientific">Bodo saltans</name>
    <name type="common">Flagellated protozoan</name>
    <dbReference type="NCBI Taxonomy" id="75058"/>
    <lineage>
        <taxon>Eukaryota</taxon>
        <taxon>Discoba</taxon>
        <taxon>Euglenozoa</taxon>
        <taxon>Kinetoplastea</taxon>
        <taxon>Metakinetoplastina</taxon>
        <taxon>Eubodonida</taxon>
        <taxon>Bodonidae</taxon>
        <taxon>Bodo</taxon>
    </lineage>
</organism>
<evidence type="ECO:0000313" key="2">
    <source>
        <dbReference type="EMBL" id="CUE95955.1"/>
    </source>
</evidence>
<feature type="region of interest" description="Disordered" evidence="1">
    <location>
        <begin position="220"/>
        <end position="446"/>
    </location>
</feature>
<dbReference type="VEuPathDB" id="TriTrypDB:BSAL_57695"/>
<evidence type="ECO:0000313" key="3">
    <source>
        <dbReference type="Proteomes" id="UP000051952"/>
    </source>
</evidence>
<protein>
    <submittedName>
        <fullName evidence="2">Uncharacterized protein</fullName>
    </submittedName>
</protein>
<reference evidence="3" key="1">
    <citation type="submission" date="2015-09" db="EMBL/GenBank/DDBJ databases">
        <authorList>
            <consortium name="Pathogen Informatics"/>
        </authorList>
    </citation>
    <scope>NUCLEOTIDE SEQUENCE [LARGE SCALE GENOMIC DNA]</scope>
    <source>
        <strain evidence="3">Lake Konstanz</strain>
    </source>
</reference>
<feature type="compositionally biased region" description="Basic and acidic residues" evidence="1">
    <location>
        <begin position="121"/>
        <end position="131"/>
    </location>
</feature>
<feature type="compositionally biased region" description="Low complexity" evidence="1">
    <location>
        <begin position="220"/>
        <end position="255"/>
    </location>
</feature>
<feature type="compositionally biased region" description="Polar residues" evidence="1">
    <location>
        <begin position="343"/>
        <end position="361"/>
    </location>
</feature>
<feature type="region of interest" description="Disordered" evidence="1">
    <location>
        <begin position="49"/>
        <end position="186"/>
    </location>
</feature>
<feature type="compositionally biased region" description="Basic and acidic residues" evidence="1">
    <location>
        <begin position="285"/>
        <end position="298"/>
    </location>
</feature>
<name>A0A0S4INV0_BODSA</name>
<sequence length="446" mass="46855">MTAKPELQIESLHRNATNDHNNDVLIELRTKDMGGGSGDDVLLSVASGSVHGVSTTSPPAGGEDESSVTKHKKQTHTSKTRVASASPVAVDSLGASRRSVASRAPSETNGIYGPSTFGALDRFKDSDDTPHEFSNPKPLSTGRQSSFHNGGKKDERTPVSPMPNPAIPGPGSYNVRPAVEKGSASNFRRVPSLTFNSRHETNWVMLKNGMQVAVLASPTVPVPTEVPEGSVRSLSASGKRSSPSPRRAPSPSKSAFCSTASRFPSSATCTPGPGAYVAVDGLPSTREKTPTKAKRDGSEGAQTDASGPRASSVPHKRASESPKRSRSPAPLQEAGPGPGAYYSPTSSSSILRCGSAKSTFSKAVRESNLPVTKEDGTNHSSRPQLTSWVHSSSNAFLRRSQERWSQKNSQTTSSQAASPRRASSSRASQPASPLAIEKNTCDDGDS</sequence>
<dbReference type="Proteomes" id="UP000051952">
    <property type="component" value="Unassembled WGS sequence"/>
</dbReference>
<feature type="compositionally biased region" description="Polar residues" evidence="1">
    <location>
        <begin position="256"/>
        <end position="269"/>
    </location>
</feature>
<dbReference type="InterPro" id="IPR010736">
    <property type="entry name" value="SHIPPO-rpt"/>
</dbReference>
<feature type="compositionally biased region" description="Low complexity" evidence="1">
    <location>
        <begin position="413"/>
        <end position="433"/>
    </location>
</feature>
<feature type="compositionally biased region" description="Basic residues" evidence="1">
    <location>
        <begin position="69"/>
        <end position="79"/>
    </location>
</feature>